<dbReference type="PANTHER" id="PTHR22604:SF105">
    <property type="entry name" value="TRANS-1,2-DIHYDROBENZENE-1,2-DIOL DEHYDROGENASE"/>
    <property type="match status" value="1"/>
</dbReference>
<evidence type="ECO:0000256" key="7">
    <source>
        <dbReference type="ARBA" id="ARBA00042988"/>
    </source>
</evidence>
<evidence type="ECO:0000256" key="9">
    <source>
        <dbReference type="ARBA" id="ARBA00047423"/>
    </source>
</evidence>
<keyword evidence="2" id="KW-0560">Oxidoreductase</keyword>
<accession>A0A914VFG0</accession>
<dbReference type="EC" id="1.1.1.179" evidence="4"/>
<feature type="domain" description="Gfo/Idh/MocA-like oxidoreductase N-terminal" evidence="11">
    <location>
        <begin position="8"/>
        <end position="131"/>
    </location>
</feature>
<dbReference type="InterPro" id="IPR050984">
    <property type="entry name" value="Gfo/Idh/MocA_domain"/>
</dbReference>
<dbReference type="Proteomes" id="UP000887566">
    <property type="component" value="Unplaced"/>
</dbReference>
<dbReference type="GO" id="GO:0047837">
    <property type="term" value="F:D-xylose 1-dehydrogenase (NADP+) activity"/>
    <property type="evidence" value="ECO:0007669"/>
    <property type="project" value="UniProtKB-EC"/>
</dbReference>
<evidence type="ECO:0000256" key="8">
    <source>
        <dbReference type="ARBA" id="ARBA00043025"/>
    </source>
</evidence>
<comment type="catalytic activity">
    <reaction evidence="10">
        <text>D-xylose + NADP(+) = D-xylono-1,5-lactone + NADPH + H(+)</text>
        <dbReference type="Rhea" id="RHEA:22000"/>
        <dbReference type="ChEBI" id="CHEBI:15378"/>
        <dbReference type="ChEBI" id="CHEBI:15867"/>
        <dbReference type="ChEBI" id="CHEBI:53455"/>
        <dbReference type="ChEBI" id="CHEBI:57783"/>
        <dbReference type="ChEBI" id="CHEBI:58349"/>
        <dbReference type="EC" id="1.1.1.179"/>
    </reaction>
</comment>
<evidence type="ECO:0000256" key="3">
    <source>
        <dbReference type="ARBA" id="ARBA00038853"/>
    </source>
</evidence>
<dbReference type="GO" id="GO:0000166">
    <property type="term" value="F:nucleotide binding"/>
    <property type="evidence" value="ECO:0007669"/>
    <property type="project" value="InterPro"/>
</dbReference>
<dbReference type="GO" id="GO:0047115">
    <property type="term" value="F:trans-1,2-dihydrobenzene-1,2-diol dehydrogenase activity"/>
    <property type="evidence" value="ECO:0007669"/>
    <property type="project" value="UniProtKB-EC"/>
</dbReference>
<organism evidence="13 14">
    <name type="scientific">Plectus sambesii</name>
    <dbReference type="NCBI Taxonomy" id="2011161"/>
    <lineage>
        <taxon>Eukaryota</taxon>
        <taxon>Metazoa</taxon>
        <taxon>Ecdysozoa</taxon>
        <taxon>Nematoda</taxon>
        <taxon>Chromadorea</taxon>
        <taxon>Plectida</taxon>
        <taxon>Plectina</taxon>
        <taxon>Plectoidea</taxon>
        <taxon>Plectidae</taxon>
        <taxon>Plectus</taxon>
    </lineage>
</organism>
<evidence type="ECO:0000256" key="2">
    <source>
        <dbReference type="ARBA" id="ARBA00023002"/>
    </source>
</evidence>
<evidence type="ECO:0000313" key="13">
    <source>
        <dbReference type="Proteomes" id="UP000887566"/>
    </source>
</evidence>
<dbReference type="InterPro" id="IPR000683">
    <property type="entry name" value="Gfo/Idh/MocA-like_OxRdtase_N"/>
</dbReference>
<dbReference type="PANTHER" id="PTHR22604">
    <property type="entry name" value="OXIDOREDUCTASES"/>
    <property type="match status" value="1"/>
</dbReference>
<evidence type="ECO:0000256" key="6">
    <source>
        <dbReference type="ARBA" id="ARBA00042926"/>
    </source>
</evidence>
<dbReference type="EC" id="1.3.1.20" evidence="3"/>
<dbReference type="Gene3D" id="3.40.50.720">
    <property type="entry name" value="NAD(P)-binding Rossmann-like Domain"/>
    <property type="match status" value="1"/>
</dbReference>
<name>A0A914VFG0_9BILA</name>
<keyword evidence="13" id="KW-1185">Reference proteome</keyword>
<evidence type="ECO:0000256" key="1">
    <source>
        <dbReference type="ARBA" id="ARBA00010928"/>
    </source>
</evidence>
<dbReference type="WBParaSite" id="PSAMB.scaffold1913size26752.g15491.t2">
    <property type="protein sequence ID" value="PSAMB.scaffold1913size26752.g15491.t2"/>
    <property type="gene ID" value="PSAMB.scaffold1913size26752.g15491"/>
</dbReference>
<dbReference type="Pfam" id="PF01408">
    <property type="entry name" value="GFO_IDH_MocA"/>
    <property type="match status" value="1"/>
</dbReference>
<comment type="similarity">
    <text evidence="1">Belongs to the Gfo/Idh/MocA family.</text>
</comment>
<evidence type="ECO:0000313" key="14">
    <source>
        <dbReference type="WBParaSite" id="PSAMB.scaffold1913size26752.g15491.t2"/>
    </source>
</evidence>
<evidence type="ECO:0000256" key="5">
    <source>
        <dbReference type="ARBA" id="ARBA00040603"/>
    </source>
</evidence>
<sequence>MASGVRQLRWGIVGCGLISSDMIKAIKLLPHNEHEIVAVAARALDRAQAFALEHGVDNAKAYGTYDELFADPNVEVVYIGLLNHQHKSAVLTALDCGKHVLCEKPLALNVKETREMVEKARSKKLFLMEGYWSRFFPVWKQVKSEVQQKTIGDVNIMQCDFGFMKHAENKMSLAMGGGNLMATGCYPIMFALSIFGVERPELIAAMGFHSSHTPDGESIKERLLCPDGGGGVLMAVGTYGVLLAVTLFQEAPVAVSATALYFQENAGNSDNEINKRLLNKEEGGGLAVDIGCYPTQLSLLVFGGERPEQISAVGWQRGNHGVDDTASVTLKFSGNRMAQLLYTGSSDTICQGQICGSKGRLHIPNFLWCPDTLIKYTSQPEPNTEKKHYPVPTQEGLKFHYSNSGGLSYEAAAVRDCIINGLTECPDMTLDETLIIAEILQEIRRQLGVKYPQDDE</sequence>
<dbReference type="SUPFAM" id="SSF51735">
    <property type="entry name" value="NAD(P)-binding Rossmann-fold domains"/>
    <property type="match status" value="1"/>
</dbReference>
<evidence type="ECO:0000259" key="12">
    <source>
        <dbReference type="Pfam" id="PF22725"/>
    </source>
</evidence>
<reference evidence="14" key="1">
    <citation type="submission" date="2022-11" db="UniProtKB">
        <authorList>
            <consortium name="WormBaseParasite"/>
        </authorList>
    </citation>
    <scope>IDENTIFICATION</scope>
</reference>
<evidence type="ECO:0000256" key="10">
    <source>
        <dbReference type="ARBA" id="ARBA00049233"/>
    </source>
</evidence>
<dbReference type="Gene3D" id="3.30.360.10">
    <property type="entry name" value="Dihydrodipicolinate Reductase, domain 2"/>
    <property type="match status" value="2"/>
</dbReference>
<proteinExistence type="inferred from homology"/>
<evidence type="ECO:0000256" key="4">
    <source>
        <dbReference type="ARBA" id="ARBA00038984"/>
    </source>
</evidence>
<dbReference type="AlphaFoldDB" id="A0A914VFG0"/>
<protein>
    <recommendedName>
        <fullName evidence="5">Trans-1,2-dihydrobenzene-1,2-diol dehydrogenase</fullName>
        <ecNumber evidence="4">1.1.1.179</ecNumber>
        <ecNumber evidence="3">1.3.1.20</ecNumber>
    </recommendedName>
    <alternativeName>
        <fullName evidence="8">D-xylose 1-dehydrogenase</fullName>
    </alternativeName>
    <alternativeName>
        <fullName evidence="7">D-xylose-NADP dehydrogenase</fullName>
    </alternativeName>
    <alternativeName>
        <fullName evidence="6">Dimeric dihydrodiol dehydrogenase</fullName>
    </alternativeName>
</protein>
<dbReference type="InterPro" id="IPR036291">
    <property type="entry name" value="NAD(P)-bd_dom_sf"/>
</dbReference>
<dbReference type="Pfam" id="PF22725">
    <property type="entry name" value="GFO_IDH_MocA_C3"/>
    <property type="match status" value="1"/>
</dbReference>
<dbReference type="SUPFAM" id="SSF55347">
    <property type="entry name" value="Glyceraldehyde-3-phosphate dehydrogenase-like, C-terminal domain"/>
    <property type="match status" value="2"/>
</dbReference>
<feature type="domain" description="GFO/IDH/MocA-like oxidoreductase" evidence="12">
    <location>
        <begin position="275"/>
        <end position="361"/>
    </location>
</feature>
<dbReference type="InterPro" id="IPR055170">
    <property type="entry name" value="GFO_IDH_MocA-like_dom"/>
</dbReference>
<evidence type="ECO:0000259" key="11">
    <source>
        <dbReference type="Pfam" id="PF01408"/>
    </source>
</evidence>
<comment type="catalytic activity">
    <reaction evidence="9">
        <text>(1R,2R)-1,2-dihydrobenzene-1,2-diol + NADP(+) = catechol + NADPH + H(+)</text>
        <dbReference type="Rhea" id="RHEA:16729"/>
        <dbReference type="ChEBI" id="CHEBI:10702"/>
        <dbReference type="ChEBI" id="CHEBI:15378"/>
        <dbReference type="ChEBI" id="CHEBI:18135"/>
        <dbReference type="ChEBI" id="CHEBI:57783"/>
        <dbReference type="ChEBI" id="CHEBI:58349"/>
        <dbReference type="EC" id="1.3.1.20"/>
    </reaction>
</comment>